<evidence type="ECO:0000256" key="7">
    <source>
        <dbReference type="ARBA" id="ARBA00022506"/>
    </source>
</evidence>
<dbReference type="GO" id="GO:0052031">
    <property type="term" value="P:symbiont-mediated perturbation of host defense response"/>
    <property type="evidence" value="ECO:0007669"/>
    <property type="project" value="UniProtKB-UniRule"/>
</dbReference>
<feature type="compositionally biased region" description="Basic and acidic residues" evidence="35">
    <location>
        <begin position="721"/>
        <end position="733"/>
    </location>
</feature>
<keyword evidence="10 33" id="KW-1165">Clathrin-mediated endocytosis of virus by host</keyword>
<name>E1AF21_HV1</name>
<keyword evidence="18 33" id="KW-0946">Virion</keyword>
<dbReference type="SUPFAM" id="SSF56502">
    <property type="entry name" value="gp120 core"/>
    <property type="match status" value="2"/>
</dbReference>
<comment type="subunit">
    <text evidence="33">The mature envelope protein (Env) consists of a homotrimer of non-covalently associated gp120-gp41 heterodimers. The resulting complex protrudes from the virus surface as a spike. There seems to be as few as 10 spikes on the average virion. Surface protein gp120 interacts with host CD4, CCR5 and CXCR4. Gp120 also interacts with the C-type lectins CD209/DC-SIGN and CLEC4M/DC-SIGNR (collectively referred to as DC-SIGN(R)). Gp120 and gp41 interact with GalCer. Gp120 interacts with host ITGA4/ITGB7 complex; on CD4+ T-cells, this interaction results in rapid activation of integrin ITGAL/LFA-1, which facilitates efficient cell-to-cell spreading of HIV-1. Gp120 interacts with cell-associated heparan sulfate; this interaction increases virus infectivity on permissive cells and may be involved in infection of CD4- cells.</text>
</comment>
<keyword evidence="12 33" id="KW-1162">Viral penetration into host cytoplasm</keyword>
<comment type="domain">
    <text evidence="33 34">The 17 amino acids long immunosuppressive region is present in many retroviral envelope proteins. Synthetic peptides derived from this relatively conserved sequence inhibit immune function in vitro and in vivo.</text>
</comment>
<keyword evidence="21 33" id="KW-1164">Virus endocytosis by host</keyword>
<evidence type="ECO:0000256" key="20">
    <source>
        <dbReference type="ARBA" id="ARBA00022879"/>
    </source>
</evidence>
<dbReference type="Gene3D" id="2.170.40.20">
    <property type="entry name" value="Human immunodeficiency virus 1, Gp160, envelope glycoprotein"/>
    <property type="match status" value="3"/>
</dbReference>
<comment type="function">
    <text evidence="33">Surface protein gp120: Attaches the virus to the host lymphoid cell by binding to the primary receptor CD4. This interaction induces a structural rearrangement creating a high affinity binding site for a chemokine coreceptor like CXCR4 and/or CCR5. Acts as a ligand for CD209/DC-SIGN and CLEC4M/DC-SIGNR, which are respectively found on dendritic cells (DCs), and on endothelial cells of liver sinusoids and lymph node sinuses. These interactions allow capture of viral particles at mucosal surfaces by these cells and subsequent transmission to permissive cells. HIV subverts the migration properties of dendritic cells to gain access to CD4+ T-cells in lymph nodes. Virus transmission to permissive T-cells occurs either in trans (without DCs infection, through viral capture and transmission), or in cis (following DCs productive infection, through the usual CD4-gp120 interaction), thereby inducing a robust infection. In trans infection, bound virions remain infectious over days and it is proposed that they are not degraded, but protected in non-lysosomal acidic organelles within the DCs close to the cell membrane thus contributing to the viral infectious potential during DCs' migration from the periphery to the lymphoid tissues. On arrival at lymphoid tissues, intact virions recycle back to DCs' cell surface allowing virus transmission to CD4+ T-cells.</text>
</comment>
<dbReference type="GO" id="GO:0016020">
    <property type="term" value="C:membrane"/>
    <property type="evidence" value="ECO:0007669"/>
    <property type="project" value="UniProtKB-UniRule"/>
</dbReference>
<evidence type="ECO:0000313" key="38">
    <source>
        <dbReference type="EMBL" id="ADM30789.1"/>
    </source>
</evidence>
<dbReference type="FunFam" id="2.170.40.20:FF:000001">
    <property type="entry name" value="Envelope glycoprotein gp160"/>
    <property type="match status" value="1"/>
</dbReference>
<dbReference type="Gene3D" id="1.20.5.490">
    <property type="entry name" value="Single helix bin"/>
    <property type="match status" value="1"/>
</dbReference>
<comment type="domain">
    <text evidence="33">The YXXL motif is involved in determining the exact site of viral release at the surface of infected mononuclear cells and promotes endocytosis. YXXL and di-leucine endocytosis motifs interact directly or indirectly with the clathrin adapter complexes, opperate independently, and their activities are not additive.</text>
</comment>
<dbReference type="InterPro" id="IPR036377">
    <property type="entry name" value="Gp120_core_sf"/>
</dbReference>
<dbReference type="Pfam" id="PF00516">
    <property type="entry name" value="GP120"/>
    <property type="match status" value="1"/>
</dbReference>
<evidence type="ECO:0000259" key="36">
    <source>
        <dbReference type="Pfam" id="PF00516"/>
    </source>
</evidence>
<feature type="disulfide bond" evidence="33">
    <location>
        <begin position="52"/>
        <end position="72"/>
    </location>
</feature>
<keyword evidence="24 33" id="KW-0175">Coiled coil</keyword>
<evidence type="ECO:0000256" key="22">
    <source>
        <dbReference type="ARBA" id="ARBA00022989"/>
    </source>
</evidence>
<evidence type="ECO:0000256" key="24">
    <source>
        <dbReference type="ARBA" id="ARBA00023054"/>
    </source>
</evidence>
<feature type="region of interest" description="CD4-binding loop" evidence="33">
    <location>
        <begin position="361"/>
        <end position="371"/>
    </location>
</feature>
<evidence type="ECO:0000256" key="28">
    <source>
        <dbReference type="ARBA" id="ARBA00023180"/>
    </source>
</evidence>
<dbReference type="FunFam" id="1.10.287.210:FF:000001">
    <property type="entry name" value="Envelope glycoprotein gp160"/>
    <property type="match status" value="1"/>
</dbReference>
<proteinExistence type="inferred from homology"/>
<keyword evidence="19 33" id="KW-1043">Host membrane</keyword>
<evidence type="ECO:0000256" key="6">
    <source>
        <dbReference type="ARBA" id="ARBA00004650"/>
    </source>
</evidence>
<feature type="transmembrane region" description="Helical" evidence="34">
    <location>
        <begin position="673"/>
        <end position="700"/>
    </location>
</feature>
<keyword evidence="23 33" id="KW-1039">Host endosome</keyword>
<feature type="transmembrane region" description="Helical" evidence="34">
    <location>
        <begin position="507"/>
        <end position="530"/>
    </location>
</feature>
<dbReference type="FunFam" id="2.170.40.20:FF:000003">
    <property type="entry name" value="Envelope glycoprotein gp160"/>
    <property type="match status" value="1"/>
</dbReference>
<evidence type="ECO:0000256" key="1">
    <source>
        <dbReference type="ARBA" id="ARBA00004402"/>
    </source>
</evidence>
<keyword evidence="27 33" id="KW-1015">Disulfide bond</keyword>
<evidence type="ECO:0000256" key="14">
    <source>
        <dbReference type="ARBA" id="ARBA00022692"/>
    </source>
</evidence>
<evidence type="ECO:0000256" key="26">
    <source>
        <dbReference type="ARBA" id="ARBA00023139"/>
    </source>
</evidence>
<keyword evidence="26 33" id="KW-0564">Palmitate</keyword>
<dbReference type="EMBL" id="HM639116">
    <property type="protein sequence ID" value="ADM30789.1"/>
    <property type="molecule type" value="Genomic_DNA"/>
</dbReference>
<comment type="miscellaneous">
    <text evidence="33">HIV-1 lineages are divided in three main groups, M (for Major), O (for Outlier), and N (for New, or Non-M, Non-O). The vast majority of strains found worldwide belong to the group M. Group O seems to be endemic to and largely confined to Cameroon and neighboring countries in West Central Africa, where these viruses represent a small minority of HIV-1 strains. The group N is represented by a limited number of isolates from Cameroonian persons. The group M is further subdivided in 9 clades or subtypes (A to D, F to H, J and K).</text>
</comment>
<dbReference type="GO" id="GO:1903908">
    <property type="term" value="P:positive regulation of plasma membrane raft polarization"/>
    <property type="evidence" value="ECO:0007669"/>
    <property type="project" value="UniProtKB-UniRule"/>
</dbReference>
<comment type="caution">
    <text evidence="33 34">Lacks conserved residue(s) required for the propagation of feature annotation.</text>
</comment>
<dbReference type="InterPro" id="IPR000328">
    <property type="entry name" value="GP41-like"/>
</dbReference>
<feature type="domain" description="Human immunodeficiency virus 1 envelope glycoprotein Gp120" evidence="36">
    <location>
        <begin position="141"/>
        <end position="506"/>
    </location>
</feature>
<evidence type="ECO:0000256" key="11">
    <source>
        <dbReference type="ARBA" id="ARBA00022581"/>
    </source>
</evidence>
<evidence type="ECO:0000256" key="31">
    <source>
        <dbReference type="ARBA" id="ARBA00023296"/>
    </source>
</evidence>
<keyword evidence="13 33" id="KW-0165">Cleavage on pair of basic residues</keyword>
<keyword evidence="29 33" id="KW-0899">Viral immunoevasion</keyword>
<dbReference type="GO" id="GO:0039654">
    <property type="term" value="P:fusion of virus membrane with host endosome membrane"/>
    <property type="evidence" value="ECO:0007669"/>
    <property type="project" value="UniProtKB-UniRule"/>
</dbReference>
<comment type="domain">
    <text evidence="33">Some of the most genetically diverse regions of the viral genome are present in Env. They are called variable regions 1 through 5 (V1 through V5). Coreceptor usage of gp120 is determined mainly by the primary structure of the third variable region (V3) in the outer domain of gp120. The sequence of V3 determines which coreceptor, CCR5 and/or CXCR4 (corresponding to R5/macrophage, X4/T cell and R5X4/T cell and macrophage tropism), is used to trigger the fusion potential of the Env complex, and hence which cells the virus can infect. Binding to CCR5 involves a region adjacent in addition to V3.</text>
</comment>
<feature type="region of interest" description="MPER; binding to GalCer" evidence="33">
    <location>
        <begin position="657"/>
        <end position="678"/>
    </location>
</feature>
<evidence type="ECO:0000256" key="23">
    <source>
        <dbReference type="ARBA" id="ARBA00023046"/>
    </source>
</evidence>
<evidence type="ECO:0000256" key="16">
    <source>
        <dbReference type="ARBA" id="ARBA00022729"/>
    </source>
</evidence>
<evidence type="ECO:0000256" key="27">
    <source>
        <dbReference type="ARBA" id="ARBA00023157"/>
    </source>
</evidence>
<keyword evidence="25 33" id="KW-0472">Membrane</keyword>
<feature type="region of interest" description="Disordered" evidence="35">
    <location>
        <begin position="714"/>
        <end position="733"/>
    </location>
</feature>
<dbReference type="GO" id="GO:0019062">
    <property type="term" value="P:virion attachment to host cell"/>
    <property type="evidence" value="ECO:0007669"/>
    <property type="project" value="UniProtKB-UniRule"/>
</dbReference>
<keyword evidence="20 33" id="KW-0261">Viral envelope protein</keyword>
<reference evidence="38" key="1">
    <citation type="journal article" date="2010" name="PLoS Pathog.">
        <title>HIV-1 Populations in Semen Arise through Multiple Mechanisms.</title>
        <authorList>
            <consortium name="Center for HIV/AIDS Vaccine Immunology"/>
            <person name="Anderson J.A."/>
            <person name="Ping L.H."/>
            <person name="Dibben O."/>
            <person name="Jabara C.B."/>
            <person name="Arney L."/>
            <person name="Kincer L."/>
            <person name="Tang Y."/>
            <person name="Hobbs M."/>
            <person name="Hoffman I."/>
            <person name="Kazembe P."/>
            <person name="Jones C.D."/>
            <person name="Borrow P."/>
            <person name="Fiscus S."/>
            <person name="Cohen M.S."/>
            <person name="Swanstrom R."/>
        </authorList>
    </citation>
    <scope>NUCLEOTIDE SEQUENCE</scope>
    <source>
        <strain evidence="38">C083D6_3B</strain>
    </source>
</reference>
<dbReference type="InterPro" id="IPR000777">
    <property type="entry name" value="HIV1_Gp120"/>
</dbReference>
<dbReference type="HAMAP" id="MF_04083">
    <property type="entry name" value="HIV_ENV"/>
    <property type="match status" value="1"/>
</dbReference>
<evidence type="ECO:0000256" key="34">
    <source>
        <dbReference type="RuleBase" id="RU363095"/>
    </source>
</evidence>
<evidence type="ECO:0000256" key="21">
    <source>
        <dbReference type="ARBA" id="ARBA00022890"/>
    </source>
</evidence>
<dbReference type="GO" id="GO:0019031">
    <property type="term" value="C:viral envelope"/>
    <property type="evidence" value="ECO:0007669"/>
    <property type="project" value="UniProtKB-KW"/>
</dbReference>
<keyword evidence="14 33" id="KW-0812">Transmembrane</keyword>
<dbReference type="Gene3D" id="1.10.287.210">
    <property type="match status" value="1"/>
</dbReference>
<keyword evidence="8 33" id="KW-1170">Fusion of virus membrane with host endosomal membrane</keyword>
<feature type="disulfide bond" evidence="33">
    <location>
        <begin position="217"/>
        <end position="246"/>
    </location>
</feature>
<comment type="domain">
    <text evidence="33">The membrane proximal external region (MPER) present in gp41 is a tryptophan-rich region recognized by the antibodies 2F5, Z13, and 4E10. MPER seems to play a role in fusion.</text>
</comment>
<keyword evidence="16 33" id="KW-0732">Signal</keyword>
<keyword evidence="11 33" id="KW-0945">Host-virus interaction</keyword>
<dbReference type="GO" id="GO:0044175">
    <property type="term" value="C:host cell endosome membrane"/>
    <property type="evidence" value="ECO:0007669"/>
    <property type="project" value="UniProtKB-SubCell"/>
</dbReference>
<evidence type="ECO:0000256" key="19">
    <source>
        <dbReference type="ARBA" id="ARBA00022870"/>
    </source>
</evidence>
<evidence type="ECO:0000256" key="13">
    <source>
        <dbReference type="ARBA" id="ARBA00022685"/>
    </source>
</evidence>
<keyword evidence="22 33" id="KW-1133">Transmembrane helix</keyword>
<comment type="PTM">
    <text evidence="33">Highly glycosylated by host. The high number of glycan on the protein is reffered to as 'glycan shield' because it contributes to hide protein sequence from adaptive immune system.</text>
</comment>
<evidence type="ECO:0000256" key="5">
    <source>
        <dbReference type="ARBA" id="ARBA00004578"/>
    </source>
</evidence>
<feature type="domain" description="Retroviral envelope protein GP41-like" evidence="37">
    <location>
        <begin position="525"/>
        <end position="715"/>
    </location>
</feature>
<comment type="domain">
    <text evidence="33">The CD4-binding region is targeted by the antibody b12.</text>
</comment>
<organism evidence="38">
    <name type="scientific">Human immunodeficiency virus type 1</name>
    <name type="common">HIV-1</name>
    <dbReference type="NCBI Taxonomy" id="11676"/>
    <lineage>
        <taxon>Viruses</taxon>
        <taxon>Riboviria</taxon>
        <taxon>Pararnavirae</taxon>
        <taxon>Artverviricota</taxon>
        <taxon>Revtraviricetes</taxon>
        <taxon>Ortervirales</taxon>
        <taxon>Retroviridae</taxon>
        <taxon>Orthoretrovirinae</taxon>
        <taxon>Lentivirus</taxon>
        <taxon>Lentivirus humimdef1</taxon>
    </lineage>
</organism>
<evidence type="ECO:0000256" key="32">
    <source>
        <dbReference type="ARBA" id="ARBA00062028"/>
    </source>
</evidence>
<feature type="lipid moiety-binding region" description="S-palmitoyl cysteine; by host" evidence="33">
    <location>
        <position position="839"/>
    </location>
</feature>
<evidence type="ECO:0000256" key="2">
    <source>
        <dbReference type="ARBA" id="ARBA00004433"/>
    </source>
</evidence>
<feature type="region of interest" description="Immunosuppression" evidence="33">
    <location>
        <begin position="569"/>
        <end position="587"/>
    </location>
</feature>
<dbReference type="GO" id="GO:0075512">
    <property type="term" value="P:clathrin-dependent endocytosis of virus by host cell"/>
    <property type="evidence" value="ECO:0007669"/>
    <property type="project" value="UniProtKB-UniRule"/>
</dbReference>
<feature type="disulfide bond" evidence="33">
    <location>
        <begin position="593"/>
        <end position="599"/>
    </location>
</feature>
<evidence type="ECO:0000256" key="3">
    <source>
        <dbReference type="ARBA" id="ARBA00004505"/>
    </source>
</evidence>
<feature type="site" description="Cleavage; by host furin" evidence="33">
    <location>
        <begin position="506"/>
        <end position="507"/>
    </location>
</feature>
<feature type="disulfide bond" evidence="33">
    <location>
        <begin position="227"/>
        <end position="238"/>
    </location>
</feature>
<feature type="short sequence motif" description="YXXL motif; contains endocytosis signal" evidence="33">
    <location>
        <begin position="707"/>
        <end position="710"/>
    </location>
</feature>
<protein>
    <recommendedName>
        <fullName evidence="33">Envelope glycoprotein gp160</fullName>
    </recommendedName>
    <alternativeName>
        <fullName evidence="33">Env polyprotein</fullName>
    </alternativeName>
    <component>
        <recommendedName>
            <fullName evidence="33">Surface protein gp120</fullName>
            <shortName evidence="33">SU</shortName>
        </recommendedName>
        <alternativeName>
            <fullName evidence="33">Glycoprotein 120</fullName>
            <shortName evidence="33">gp120</shortName>
        </alternativeName>
    </component>
    <component>
        <recommendedName>
            <fullName evidence="33">Transmembrane protein gp41</fullName>
            <shortName evidence="33">TM</shortName>
        </recommendedName>
        <alternativeName>
            <fullName evidence="33">Glycoprotein 41</fullName>
            <shortName evidence="33">gp41</shortName>
        </alternativeName>
    </component>
</protein>
<feature type="chain" id="PRO_5023322931" description="Envelope glycoprotein gp160" evidence="33">
    <location>
        <begin position="31"/>
        <end position="858"/>
    </location>
</feature>
<evidence type="ECO:0000256" key="33">
    <source>
        <dbReference type="HAMAP-Rule" id="MF_04083"/>
    </source>
</evidence>
<evidence type="ECO:0000256" key="35">
    <source>
        <dbReference type="SAM" id="MobiDB-lite"/>
    </source>
</evidence>
<dbReference type="GO" id="GO:0055036">
    <property type="term" value="C:virion membrane"/>
    <property type="evidence" value="ECO:0007669"/>
    <property type="project" value="UniProtKB-SubCell"/>
</dbReference>
<evidence type="ECO:0000256" key="30">
    <source>
        <dbReference type="ARBA" id="ARBA00023288"/>
    </source>
</evidence>
<keyword evidence="9 33" id="KW-1032">Host cell membrane</keyword>
<comment type="subcellular location">
    <molecule>Transmembrane protein gp41</molecule>
    <subcellularLocation>
        <location evidence="33">Virion membrane</location>
        <topology evidence="33">Single-pass type I membrane protein</topology>
    </subcellularLocation>
    <subcellularLocation>
        <location evidence="33">Host cell membrane</location>
        <topology evidence="33">Single-pass type I membrane protein</topology>
    </subcellularLocation>
    <subcellularLocation>
        <location evidence="33">Host endosome membrane</location>
        <topology evidence="33">Single-pass type I membrane protein</topology>
    </subcellularLocation>
    <text evidence="33">It is probably concentrated at the site of budding and incorporated into the virions possibly by contacts between the cytoplasmic tail of Env and the N-terminus of Gag.</text>
</comment>
<dbReference type="FunFam" id="1.20.5.490:FF:000001">
    <property type="entry name" value="Envelope glycoprotein gp160"/>
    <property type="match status" value="1"/>
</dbReference>
<evidence type="ECO:0000256" key="25">
    <source>
        <dbReference type="ARBA" id="ARBA00023136"/>
    </source>
</evidence>
<sequence length="858" mass="97335">MRVMGIQKNCQQWWIWGILGFWMLMICNVKGLWVTVYYGVPVWKEAKTTLFCASDAKAYDREVHNVWATHACVPTDPNPQEMVLEHVTENFNMWKNDMVDQMHEDIISLWDQSLKPCVKLTPLCVTLNCTNATAPTNSSATYTDSGIEELKNCSFNITTELRDKNKKERALFYKVDIVPLGNESNSYREYRLISCNTSAITQACPKVTFDPIPIHYCAPAGYAILKCNNKTFNGTGPCNNVSTVQCTHGIKPVVSTQLLLNGSLAEEEIIIRSENLTNNAKTIIVHLNESVEIVCTRPNNNTRKGMRIGPGQTFYATGDIIGDIRQAHCNISEREWEETLQKVSKKLKALFNKTAIIFKPSSGGDLEITTHSFNCRGEFFYCNTSSLFNGTYNSTGMPNNTEGANITLQCKIKQIINMWQEVGRAMYAPPIAGNITCRSNITGLLLTRDGGNSTETKNGTEIFRPGGGDMRDNWRSELYKYKVVEIKPLGIAPTEAKRRVVEREKRAVGIGAMFLGFLGAAGSTMGAASITLTVQARQLLSGIVQQQSNLLKAIEAQQHMLQLTVWGIKQLQARVLAIERYLKDQQLLGMWGCSGKLICTTNVFWNSSWSNKTYDDIWKNMTWMQWDREISNYTDTIYQLLEDSQNQQERNERDLLALDSWNNLWNWFDITKWLWYIKIFIMIVGGLIGLRIIFTVLSLVNRVRQGYSPLSFQTLTPNPRGPDRLGRIEEEGGEQDRDRSIRLVSGFLSLAWDDLRSLCLFSYHRLRDFILIAVRAVELLGRSSLRGLQRGWETLKYLGGLVQYWGLELKKSATSLLDTIAIAVAEGTDRIIELIQRICRAIRNIPRRVRQGFEVALQ</sequence>
<feature type="coiled-coil region" evidence="33">
    <location>
        <begin position="628"/>
        <end position="662"/>
    </location>
</feature>
<comment type="function">
    <text evidence="33">Envelope glycoprotein gp160: Oligomerizes in the host endoplasmic reticulum into predominantly trimers. In a second time, gp160 transits in the host Golgi, where glycosylation is completed. The precursor is then proteolytically cleaved in the trans-Golgi and thereby activated by cellular furin or furin-like proteases to produce gp120 and gp41.</text>
</comment>
<dbReference type="CDD" id="cd09909">
    <property type="entry name" value="HIV-1-like_HR1-HR2"/>
    <property type="match status" value="1"/>
</dbReference>
<dbReference type="GO" id="GO:1903911">
    <property type="term" value="P:positive regulation of receptor clustering"/>
    <property type="evidence" value="ECO:0007669"/>
    <property type="project" value="UniProtKB-UniRule"/>
</dbReference>
<dbReference type="SUPFAM" id="SSF58069">
    <property type="entry name" value="Virus ectodomain"/>
    <property type="match status" value="1"/>
</dbReference>
<evidence type="ECO:0000256" key="15">
    <source>
        <dbReference type="ARBA" id="ARBA00022703"/>
    </source>
</evidence>
<dbReference type="GO" id="GO:0019082">
    <property type="term" value="P:viral protein processing"/>
    <property type="evidence" value="ECO:0007669"/>
    <property type="project" value="UniProtKB-UniRule"/>
</dbReference>
<evidence type="ECO:0000256" key="10">
    <source>
        <dbReference type="ARBA" id="ARBA00022570"/>
    </source>
</evidence>
<dbReference type="Pfam" id="PF00517">
    <property type="entry name" value="GP41"/>
    <property type="match status" value="1"/>
</dbReference>
<feature type="region of interest" description="Fusion peptide" evidence="33">
    <location>
        <begin position="507"/>
        <end position="527"/>
    </location>
</feature>
<accession>E1AF21</accession>
<evidence type="ECO:0000256" key="17">
    <source>
        <dbReference type="ARBA" id="ARBA00022804"/>
    </source>
</evidence>
<dbReference type="InterPro" id="IPR037527">
    <property type="entry name" value="Gp160"/>
</dbReference>
<comment type="subcellular location">
    <subcellularLocation>
        <location evidence="3">Host cell membrane</location>
        <topology evidence="3">Peripheral membrane protein</topology>
    </subcellularLocation>
    <subcellularLocation>
        <location evidence="1">Host cell membrane</location>
        <topology evidence="1">Single-pass type I membrane protein</topology>
    </subcellularLocation>
    <subcellularLocation>
        <location evidence="2">Host endosome membrane</location>
        <topology evidence="2">Peripheral membrane protein</topology>
    </subcellularLocation>
    <subcellularLocation>
        <location evidence="5">Host endosome membrane</location>
        <topology evidence="5">Single-pass type I membrane protein</topology>
    </subcellularLocation>
    <subcellularLocation>
        <location evidence="6">Virion membrane</location>
        <topology evidence="6">Peripheral membrane protein</topology>
    </subcellularLocation>
    <subcellularLocation>
        <location evidence="4">Virion membrane</location>
        <topology evidence="4">Single-pass type I membrane protein</topology>
    </subcellularLocation>
</comment>
<dbReference type="GO" id="GO:0019064">
    <property type="term" value="P:fusion of virus membrane with host plasma membrane"/>
    <property type="evidence" value="ECO:0007669"/>
    <property type="project" value="UniProtKB-UniRule"/>
</dbReference>
<evidence type="ECO:0000256" key="29">
    <source>
        <dbReference type="ARBA" id="ARBA00023280"/>
    </source>
</evidence>
<evidence type="ECO:0000256" key="8">
    <source>
        <dbReference type="ARBA" id="ARBA00022510"/>
    </source>
</evidence>
<feature type="transmembrane region" description="Helical" evidence="34">
    <location>
        <begin position="13"/>
        <end position="40"/>
    </location>
</feature>
<reference evidence="38" key="2">
    <citation type="submission" date="2010-07" db="EMBL/GenBank/DDBJ databases">
        <authorList>
            <person name="Anderson J."/>
            <person name="Ping L.-H."/>
            <person name="Dibben O."/>
            <person name="Jabara C."/>
            <person name="Arney L."/>
            <person name="Kincer L."/>
            <person name="Tang Y."/>
            <person name="Hobbs M."/>
            <person name="Hoffman I."/>
            <person name="Kazembe P."/>
            <person name="Jones C."/>
            <person name="Borrow P."/>
            <person name="Fiscus S."/>
            <person name="Cohen M."/>
            <person name="Swanstrom R."/>
        </authorList>
    </citation>
    <scope>NUCLEOTIDE SEQUENCE</scope>
    <source>
        <strain evidence="38">C083D6_3B</strain>
    </source>
</reference>
<keyword evidence="17 33" id="KW-1161">Viral attachment to host cell</keyword>
<keyword evidence="15 33" id="KW-0053">Apoptosis</keyword>
<comment type="PTM">
    <text evidence="33">Specific enzymatic cleavages in vivo yield mature proteins. Envelope glycoproteins are synthesized as a inactive precursor that is heavily N-glycosylated and processed likely by host cell furin in the Golgi to yield the mature SU and TM proteins. The cleavage site between SU and TM requires the minimal sequence [KR]-X-[KR]-R. About 2 of the 9 disulfide bonds of gp41 are reduced by P4HB/PDI, following binding to CD4 receptor.</text>
</comment>
<keyword evidence="30 33" id="KW-0449">Lipoprotein</keyword>
<evidence type="ECO:0000256" key="12">
    <source>
        <dbReference type="ARBA" id="ARBA00022595"/>
    </source>
</evidence>
<evidence type="ECO:0000256" key="9">
    <source>
        <dbReference type="ARBA" id="ARBA00022511"/>
    </source>
</evidence>
<feature type="lipid moiety-binding region" description="S-palmitoyl cysteine; by host" evidence="33">
    <location>
        <position position="759"/>
    </location>
</feature>
<evidence type="ECO:0000256" key="4">
    <source>
        <dbReference type="ARBA" id="ARBA00004563"/>
    </source>
</evidence>
<comment type="PTM">
    <text evidence="33">Palmitoylation of the transmembrane protein and of Env polyprotein (prior to its proteolytic cleavage) is essential for their association with host cell membrane lipid rafts. Palmitoylation is therefore required for envelope trafficking to classical lipid rafts, but not for viral replication.</text>
</comment>
<comment type="subunit">
    <text evidence="32">The mature envelope protein (Env) consists of a homotrimer of non-covalently associated gp120-gp41 heterodimers. The resulting complex protrudes from the virus surface as a spike. There seems to be as few as 10 spikes on the average virion. Interacts with host CD4, CCR5 and CXCR4. Gp120 also interacts with the C-type lectins CD209/DC-SIGN and CLEC4M/DC-SIGNR (collectively referred to as DC-SIGN(R)). Gp120 and gp41 interact with GalCer. Gp120 interacts with host ITGA4/ITGB7 complex; on CD4+ T-cells, this interaction results in rapid activation of integrin ITGAL/LFA-1, which facilitates efficient cell-to-cell spreading of HIV-1. Gp120 interacts with cell-associated heparan sulfate; this interaction increases virus infectivity on permissive cells and may be involved in infection of CD4- cells.</text>
</comment>
<dbReference type="GO" id="GO:0005198">
    <property type="term" value="F:structural molecule activity"/>
    <property type="evidence" value="ECO:0007669"/>
    <property type="project" value="UniProtKB-UniRule"/>
</dbReference>
<feature type="topological domain" description="Cytoplasmic" evidence="33">
    <location>
        <begin position="701"/>
        <end position="858"/>
    </location>
</feature>
<comment type="miscellaneous">
    <text evidence="33">Inhibitors targeting HIV-1 viral envelope proteins are used as antiretroviral drugs. Attachment of virions to the cell surface via non-specific interactions and CD4 binding can be blocked by inhibitors that include cyanovirin-N, cyclotriazadisulfonamide analogs, PRO 2000, TNX 355 and PRO 542. In addition, BMS 806 can block CD4-induced conformational changes. Env interactions with the coreceptor molecules can be targeted by CCR5 antagonists including SCH-D, maraviroc (UK 427857) and aplaviroc (GW 873140), and the CXCR4 antagonist AMD 070. Fusion of viral and cellular membranes can be inhibited by peptides such as enfuvirtide and tifuvirtide (T 1249). Resistance to inhibitors associated with mutations in Env are observed. Most of the time, single mutations confer only a modest reduction in drug susceptibility. Combination of several mutations is usually required to develop a high-level drug resistance.</text>
</comment>
<keyword evidence="7 33" id="KW-1168">Fusion of virus membrane with host membrane</keyword>
<comment type="subcellular location">
    <molecule>Surface protein gp120</molecule>
    <subcellularLocation>
        <location evidence="33">Virion membrane</location>
        <topology evidence="33">Peripheral membrane protein</topology>
    </subcellularLocation>
    <subcellularLocation>
        <location evidence="33">Host cell membrane</location>
        <topology evidence="33">Peripheral membrane protein</topology>
    </subcellularLocation>
    <subcellularLocation>
        <location evidence="33">Host endosome membrane</location>
        <topology evidence="33">Single-pass type I membrane protein</topology>
    </subcellularLocation>
    <text evidence="33">The surface protein is not anchored to the viral envelope, but associates with the extravirion surface through its binding to TM. It is probably concentrated at the site of budding and incorporated into the virions possibly by contacts between the cytoplasmic tail of Env and the N-terminus of Gag.</text>
</comment>
<feature type="chain" id="PRO_5023322930" description="Transmembrane protein gp41" evidence="33">
    <location>
        <begin position="507"/>
        <end position="858"/>
    </location>
</feature>
<gene>
    <name evidence="33 38" type="primary">env</name>
</gene>
<comment type="function">
    <text evidence="33">Transmembrane protein gp41: Acts as a class I viral fusion protein. Under the current model, the protein has at least 3 conformational states: pre-fusion native state, pre-hairpin intermediate state, and post-fusion hairpin state. During fusion of viral and target intracellular membranes, the coiled coil regions (heptad repeats) assume a trimer-of-hairpins structure, positioning the fusion peptide in close proximity to the C-terminal region of the ectodomain. The formation of this structure appears to drive apposition and subsequent fusion of viral and target cell membranes. Complete fusion occurs in host cell endosomes and is dynamin-dependent, however some lipid transfer might occur at the plasma membrane. The virus undergoes clathrin-dependent internalization long before endosomal fusion, thus minimizing the surface exposure of conserved viral epitopes during fusion and reducing the efficacy of inhibitors targeting these epitopes. Membranes fusion leads to delivery of the nucleocapsid into the cytoplasm.</text>
</comment>
<keyword evidence="31 33" id="KW-1160">Virus entry into host cell</keyword>
<organismHost>
    <name type="scientific">Homo sapiens</name>
    <name type="common">Human</name>
    <dbReference type="NCBI Taxonomy" id="9606"/>
</organismHost>
<keyword evidence="28 33" id="KW-0325">Glycoprotein</keyword>
<dbReference type="GO" id="GO:0020002">
    <property type="term" value="C:host cell plasma membrane"/>
    <property type="evidence" value="ECO:0007669"/>
    <property type="project" value="UniProtKB-SubCell"/>
</dbReference>
<evidence type="ECO:0000256" key="18">
    <source>
        <dbReference type="ARBA" id="ARBA00022844"/>
    </source>
</evidence>
<evidence type="ECO:0000259" key="37">
    <source>
        <dbReference type="Pfam" id="PF00517"/>
    </source>
</evidence>
<comment type="similarity">
    <text evidence="33">Belongs to the HIV-1 env protein family.</text>
</comment>